<protein>
    <submittedName>
        <fullName evidence="4">N-acetylmuramic acid 6-phosphate etherase</fullName>
        <ecNumber evidence="4">4.2.1.126</ecNumber>
    </submittedName>
</protein>
<dbReference type="Gene3D" id="1.10.8.1080">
    <property type="match status" value="1"/>
</dbReference>
<name>A0A238KBR2_9RHOB</name>
<evidence type="ECO:0000259" key="3">
    <source>
        <dbReference type="PROSITE" id="PS51464"/>
    </source>
</evidence>
<dbReference type="EMBL" id="FXYG01000002">
    <property type="protein sequence ID" value="SMX40245.1"/>
    <property type="molecule type" value="Genomic_DNA"/>
</dbReference>
<dbReference type="PROSITE" id="PS51464">
    <property type="entry name" value="SIS"/>
    <property type="match status" value="1"/>
</dbReference>
<dbReference type="InterPro" id="IPR040190">
    <property type="entry name" value="MURQ/GCKR"/>
</dbReference>
<sequence length="297" mass="30562">MTPHMLPQTEMLRDESEGLDLRPDAEVLRLLLDAQKAALNGLDACLQDISRGAALMAETIRTGGRLYYAAAGSSGLMGLADGAEIPGTFGLSPESIAICMAGGIPTGAEMPGHTEDDTRTAEIAAADLRPTDTVIAISASGTTPYPLTFAGIARSRGAKTICIANNADALLFEHADCAICLNTPPEVIAGSTRLGAATAQKAALNMLSTLMGVRLGHVHDGMMVNVVADNAKLRQRAEGIIRNITGATPQHAADALNRAEGNLKLAVLLAAGAATPAQASELLTASGGHLRPALDQI</sequence>
<dbReference type="PANTHER" id="PTHR10088">
    <property type="entry name" value="GLUCOKINASE REGULATORY PROTEIN"/>
    <property type="match status" value="1"/>
</dbReference>
<reference evidence="5" key="1">
    <citation type="submission" date="2017-05" db="EMBL/GenBank/DDBJ databases">
        <authorList>
            <person name="Rodrigo-Torres L."/>
            <person name="Arahal R. D."/>
            <person name="Lucena T."/>
        </authorList>
    </citation>
    <scope>NUCLEOTIDE SEQUENCE [LARGE SCALE GENOMIC DNA]</scope>
    <source>
        <strain evidence="5">CECT 8715</strain>
    </source>
</reference>
<organism evidence="4 5">
    <name type="scientific">Ruegeria arenilitoris</name>
    <dbReference type="NCBI Taxonomy" id="1173585"/>
    <lineage>
        <taxon>Bacteria</taxon>
        <taxon>Pseudomonadati</taxon>
        <taxon>Pseudomonadota</taxon>
        <taxon>Alphaproteobacteria</taxon>
        <taxon>Rhodobacterales</taxon>
        <taxon>Roseobacteraceae</taxon>
        <taxon>Ruegeria</taxon>
    </lineage>
</organism>
<dbReference type="InterPro" id="IPR005488">
    <property type="entry name" value="Etherase_MurQ"/>
</dbReference>
<dbReference type="InterPro" id="IPR046348">
    <property type="entry name" value="SIS_dom_sf"/>
</dbReference>
<dbReference type="GO" id="GO:0046348">
    <property type="term" value="P:amino sugar catabolic process"/>
    <property type="evidence" value="ECO:0007669"/>
    <property type="project" value="InterPro"/>
</dbReference>
<keyword evidence="2" id="KW-0119">Carbohydrate metabolism</keyword>
<dbReference type="GO" id="GO:0016803">
    <property type="term" value="F:ether hydrolase activity"/>
    <property type="evidence" value="ECO:0007669"/>
    <property type="project" value="TreeGrafter"/>
</dbReference>
<feature type="domain" description="SIS" evidence="3">
    <location>
        <begin position="56"/>
        <end position="217"/>
    </location>
</feature>
<dbReference type="InterPro" id="IPR001347">
    <property type="entry name" value="SIS_dom"/>
</dbReference>
<proteinExistence type="predicted"/>
<dbReference type="Proteomes" id="UP000202485">
    <property type="component" value="Unassembled WGS sequence"/>
</dbReference>
<evidence type="ECO:0000313" key="4">
    <source>
        <dbReference type="EMBL" id="SMX40245.1"/>
    </source>
</evidence>
<dbReference type="AlphaFoldDB" id="A0A238KBR2"/>
<dbReference type="PANTHER" id="PTHR10088:SF4">
    <property type="entry name" value="GLUCOKINASE REGULATORY PROTEIN"/>
    <property type="match status" value="1"/>
</dbReference>
<accession>A0A238KBR2</accession>
<dbReference type="EC" id="4.2.1.126" evidence="4"/>
<gene>
    <name evidence="4" type="primary">murQ</name>
    <name evidence="4" type="ORF">RUA8715_01626</name>
</gene>
<dbReference type="CDD" id="cd05007">
    <property type="entry name" value="SIS_Etherase"/>
    <property type="match status" value="1"/>
</dbReference>
<dbReference type="NCBIfam" id="NF003915">
    <property type="entry name" value="PRK05441.1"/>
    <property type="match status" value="1"/>
</dbReference>
<keyword evidence="1 4" id="KW-0456">Lyase</keyword>
<dbReference type="GO" id="GO:0009254">
    <property type="term" value="P:peptidoglycan turnover"/>
    <property type="evidence" value="ECO:0007669"/>
    <property type="project" value="TreeGrafter"/>
</dbReference>
<dbReference type="RefSeq" id="WP_254920163.1">
    <property type="nucleotide sequence ID" value="NZ_FXYG01000002.1"/>
</dbReference>
<keyword evidence="5" id="KW-1185">Reference proteome</keyword>
<evidence type="ECO:0000313" key="5">
    <source>
        <dbReference type="Proteomes" id="UP000202485"/>
    </source>
</evidence>
<dbReference type="Gene3D" id="3.40.50.10490">
    <property type="entry name" value="Glucose-6-phosphate isomerase like protein, domain 1"/>
    <property type="match status" value="1"/>
</dbReference>
<dbReference type="GO" id="GO:0016835">
    <property type="term" value="F:carbon-oxygen lyase activity"/>
    <property type="evidence" value="ECO:0007669"/>
    <property type="project" value="InterPro"/>
</dbReference>
<evidence type="ECO:0000256" key="1">
    <source>
        <dbReference type="ARBA" id="ARBA00023239"/>
    </source>
</evidence>
<dbReference type="SUPFAM" id="SSF53697">
    <property type="entry name" value="SIS domain"/>
    <property type="match status" value="1"/>
</dbReference>
<evidence type="ECO:0000256" key="2">
    <source>
        <dbReference type="ARBA" id="ARBA00023277"/>
    </source>
</evidence>
<dbReference type="Pfam" id="PF01380">
    <property type="entry name" value="SIS"/>
    <property type="match status" value="1"/>
</dbReference>
<dbReference type="GO" id="GO:0097367">
    <property type="term" value="F:carbohydrate derivative binding"/>
    <property type="evidence" value="ECO:0007669"/>
    <property type="project" value="InterPro"/>
</dbReference>